<dbReference type="SUPFAM" id="SSF144091">
    <property type="entry name" value="Rhomboid-like"/>
    <property type="match status" value="1"/>
</dbReference>
<dbReference type="Gene3D" id="1.20.1540.10">
    <property type="entry name" value="Rhomboid-like"/>
    <property type="match status" value="1"/>
</dbReference>
<comment type="similarity">
    <text evidence="2">Belongs to the peptidase S54 family.</text>
</comment>
<dbReference type="AlphaFoldDB" id="A0A1G7Z846"/>
<dbReference type="InterPro" id="IPR022764">
    <property type="entry name" value="Peptidase_S54_rhomboid_dom"/>
</dbReference>
<feature type="domain" description="Peptidase S54 rhomboid" evidence="8">
    <location>
        <begin position="43"/>
        <end position="190"/>
    </location>
</feature>
<reference evidence="9 10" key="1">
    <citation type="submission" date="2016-10" db="EMBL/GenBank/DDBJ databases">
        <authorList>
            <person name="de Groot N.N."/>
        </authorList>
    </citation>
    <scope>NUCLEOTIDE SEQUENCE [LARGE SCALE GENOMIC DNA]</scope>
    <source>
        <strain evidence="9 10">DSM 527</strain>
    </source>
</reference>
<evidence type="ECO:0000259" key="8">
    <source>
        <dbReference type="Pfam" id="PF01694"/>
    </source>
</evidence>
<dbReference type="InterPro" id="IPR035952">
    <property type="entry name" value="Rhomboid-like_sf"/>
</dbReference>
<organism evidence="9 10">
    <name type="scientific">Chitinophaga filiformis</name>
    <name type="common">Myxococcus filiformis</name>
    <name type="synonym">Flexibacter filiformis</name>
    <dbReference type="NCBI Taxonomy" id="104663"/>
    <lineage>
        <taxon>Bacteria</taxon>
        <taxon>Pseudomonadati</taxon>
        <taxon>Bacteroidota</taxon>
        <taxon>Chitinophagia</taxon>
        <taxon>Chitinophagales</taxon>
        <taxon>Chitinophagaceae</taxon>
        <taxon>Chitinophaga</taxon>
    </lineage>
</organism>
<proteinExistence type="inferred from homology"/>
<dbReference type="STRING" id="104663.SAMN04488121_108163"/>
<keyword evidence="3 7" id="KW-0812">Transmembrane</keyword>
<keyword evidence="6 7" id="KW-0472">Membrane</keyword>
<feature type="transmembrane region" description="Helical" evidence="7">
    <location>
        <begin position="175"/>
        <end position="199"/>
    </location>
</feature>
<dbReference type="Proteomes" id="UP000199045">
    <property type="component" value="Unassembled WGS sequence"/>
</dbReference>
<feature type="transmembrane region" description="Helical" evidence="7">
    <location>
        <begin position="113"/>
        <end position="133"/>
    </location>
</feature>
<dbReference type="PANTHER" id="PTHR43731:SF14">
    <property type="entry name" value="PRESENILIN-ASSOCIATED RHOMBOID-LIKE PROTEIN, MITOCHONDRIAL"/>
    <property type="match status" value="1"/>
</dbReference>
<evidence type="ECO:0000256" key="7">
    <source>
        <dbReference type="SAM" id="Phobius"/>
    </source>
</evidence>
<dbReference type="EMBL" id="FNBN01000008">
    <property type="protein sequence ID" value="SDH04767.1"/>
    <property type="molecule type" value="Genomic_DNA"/>
</dbReference>
<evidence type="ECO:0000313" key="9">
    <source>
        <dbReference type="EMBL" id="SDH04767.1"/>
    </source>
</evidence>
<evidence type="ECO:0000256" key="4">
    <source>
        <dbReference type="ARBA" id="ARBA00022801"/>
    </source>
</evidence>
<dbReference type="Pfam" id="PF01694">
    <property type="entry name" value="Rhomboid"/>
    <property type="match status" value="1"/>
</dbReference>
<feature type="transmembrane region" description="Helical" evidence="7">
    <location>
        <begin position="6"/>
        <end position="24"/>
    </location>
</feature>
<feature type="transmembrane region" description="Helical" evidence="7">
    <location>
        <begin position="87"/>
        <end position="106"/>
    </location>
</feature>
<keyword evidence="4" id="KW-0378">Hydrolase</keyword>
<keyword evidence="5 7" id="KW-1133">Transmembrane helix</keyword>
<dbReference type="RefSeq" id="WP_245705528.1">
    <property type="nucleotide sequence ID" value="NZ_FNBN01000008.1"/>
</dbReference>
<dbReference type="InterPro" id="IPR050925">
    <property type="entry name" value="Rhomboid_protease_S54"/>
</dbReference>
<evidence type="ECO:0000256" key="5">
    <source>
        <dbReference type="ARBA" id="ARBA00022989"/>
    </source>
</evidence>
<evidence type="ECO:0000256" key="1">
    <source>
        <dbReference type="ARBA" id="ARBA00004141"/>
    </source>
</evidence>
<feature type="transmembrane region" description="Helical" evidence="7">
    <location>
        <begin position="45"/>
        <end position="75"/>
    </location>
</feature>
<evidence type="ECO:0000313" key="10">
    <source>
        <dbReference type="Proteomes" id="UP000199045"/>
    </source>
</evidence>
<comment type="subcellular location">
    <subcellularLocation>
        <location evidence="1">Membrane</location>
        <topology evidence="1">Multi-pass membrane protein</topology>
    </subcellularLocation>
</comment>
<name>A0A1G7Z846_CHIFI</name>
<evidence type="ECO:0000256" key="3">
    <source>
        <dbReference type="ARBA" id="ARBA00022692"/>
    </source>
</evidence>
<evidence type="ECO:0000256" key="6">
    <source>
        <dbReference type="ARBA" id="ARBA00023136"/>
    </source>
</evidence>
<dbReference type="GO" id="GO:0004252">
    <property type="term" value="F:serine-type endopeptidase activity"/>
    <property type="evidence" value="ECO:0007669"/>
    <property type="project" value="InterPro"/>
</dbReference>
<sequence length="207" mass="23948">MELDMTISIAIIILTCIISITSFNNDRRIDDLSMWPYMVKEKNQYYRFITSGFVHADFMHLGFNMFTLFFFGSFIEKMFLLVFNGKLYYLLFYVLALILSDIPTYLKHRNNSGYRTIGASGAVSAVVFAAILFQPWAKILVFFIPMPAILYGIVYLGYTIYLSRRGSHDGINHDAHLWGAVFGILFPLIFEPRIGLIFLDQLMHGYR</sequence>
<feature type="transmembrane region" description="Helical" evidence="7">
    <location>
        <begin position="139"/>
        <end position="163"/>
    </location>
</feature>
<accession>A0A1G7Z846</accession>
<evidence type="ECO:0000256" key="2">
    <source>
        <dbReference type="ARBA" id="ARBA00009045"/>
    </source>
</evidence>
<gene>
    <name evidence="9" type="ORF">SAMN04488121_108163</name>
</gene>
<protein>
    <submittedName>
        <fullName evidence="9">Rhomboid family protein</fullName>
    </submittedName>
</protein>
<dbReference type="GO" id="GO:0016020">
    <property type="term" value="C:membrane"/>
    <property type="evidence" value="ECO:0007669"/>
    <property type="project" value="UniProtKB-SubCell"/>
</dbReference>
<dbReference type="PANTHER" id="PTHR43731">
    <property type="entry name" value="RHOMBOID PROTEASE"/>
    <property type="match status" value="1"/>
</dbReference>